<protein>
    <submittedName>
        <fullName evidence="3">Uncharacterized protein</fullName>
    </submittedName>
</protein>
<evidence type="ECO:0000313" key="3">
    <source>
        <dbReference type="EMBL" id="PVD29798.1"/>
    </source>
</evidence>
<name>A0A2T7P8Q6_POMCA</name>
<dbReference type="PANTHER" id="PTHR35838">
    <property type="entry name" value="CHROMOSOME 21, WHOLE GENOME SHOTGUN SEQUENCE"/>
    <property type="match status" value="1"/>
</dbReference>
<gene>
    <name evidence="3" type="ORF">C0Q70_09055</name>
</gene>
<dbReference type="Proteomes" id="UP000245119">
    <property type="component" value="Linkage Group LG5"/>
</dbReference>
<proteinExistence type="predicted"/>
<feature type="coiled-coil region" evidence="1">
    <location>
        <begin position="368"/>
        <end position="440"/>
    </location>
</feature>
<dbReference type="PANTHER" id="PTHR35838:SF1">
    <property type="entry name" value="TRICHOHYALIN-LIKE"/>
    <property type="match status" value="1"/>
</dbReference>
<feature type="region of interest" description="Disordered" evidence="2">
    <location>
        <begin position="1"/>
        <end position="52"/>
    </location>
</feature>
<dbReference type="AlphaFoldDB" id="A0A2T7P8Q6"/>
<feature type="compositionally biased region" description="Polar residues" evidence="2">
    <location>
        <begin position="7"/>
        <end position="19"/>
    </location>
</feature>
<dbReference type="EMBL" id="PZQS01000005">
    <property type="protein sequence ID" value="PVD29798.1"/>
    <property type="molecule type" value="Genomic_DNA"/>
</dbReference>
<evidence type="ECO:0000256" key="2">
    <source>
        <dbReference type="SAM" id="MobiDB-lite"/>
    </source>
</evidence>
<keyword evidence="4" id="KW-1185">Reference proteome</keyword>
<evidence type="ECO:0000313" key="4">
    <source>
        <dbReference type="Proteomes" id="UP000245119"/>
    </source>
</evidence>
<comment type="caution">
    <text evidence="3">The sequence shown here is derived from an EMBL/GenBank/DDBJ whole genome shotgun (WGS) entry which is preliminary data.</text>
</comment>
<keyword evidence="1" id="KW-0175">Coiled coil</keyword>
<organism evidence="3 4">
    <name type="scientific">Pomacea canaliculata</name>
    <name type="common">Golden apple snail</name>
    <dbReference type="NCBI Taxonomy" id="400727"/>
    <lineage>
        <taxon>Eukaryota</taxon>
        <taxon>Metazoa</taxon>
        <taxon>Spiralia</taxon>
        <taxon>Lophotrochozoa</taxon>
        <taxon>Mollusca</taxon>
        <taxon>Gastropoda</taxon>
        <taxon>Caenogastropoda</taxon>
        <taxon>Architaenioglossa</taxon>
        <taxon>Ampullarioidea</taxon>
        <taxon>Ampullariidae</taxon>
        <taxon>Pomacea</taxon>
    </lineage>
</organism>
<dbReference type="OrthoDB" id="6121302at2759"/>
<sequence length="542" mass="62751">MEKHNYSRSGSRDSITMTTKDSRRSDDAGSTLEEADFNFRTGDSDGEEDTSTGDKLQLRLLLLEEKERSELMRKQIDAFQDKVSLCFKTFKPEVLLAYIQALASLPNQNEILVSSLHSLARLRMVVQQQLRRASMRTDGTIYFAGNQLASGVARCTQYFVWFFEFVDYLGELHRNFVDRIFLPLFRFFHESTFLSSQGRTVTSGSTFSKFSQFSQDSHDMDDGEHFINDDDNADSDVERARQRLHSKLALALLGKEFAEVKALYDTTEVEKIAQRLSFLKEQLDFMLEEEDEIDPDLFSSDSAKLVQHLDMSEGTENLVRLPVDLLVKFRKAIWLSRQWLDLDDRRTKDLGEKLRKIVALENVLTLHLTSLDRNISSHERELKKHTEDLHRLLQREERCEDLSLSLYNIDNEIRTTKKEVEQLRQQRDRIAARIVKVTKRGDVSLGGEYKRLKLEFERNKLQRFLLERKLATLTYHRQVAEEDKHVEVNVRPSIVRHTNHVQDTCERLEQTLGRRGGSGTTSAALCFPSVRTARSWPTSSPG</sequence>
<reference evidence="3 4" key="1">
    <citation type="submission" date="2018-04" db="EMBL/GenBank/DDBJ databases">
        <title>The genome of golden apple snail Pomacea canaliculata provides insight into stress tolerance and invasive adaptation.</title>
        <authorList>
            <person name="Liu C."/>
            <person name="Liu B."/>
            <person name="Ren Y."/>
            <person name="Zhang Y."/>
            <person name="Wang H."/>
            <person name="Li S."/>
            <person name="Jiang F."/>
            <person name="Yin L."/>
            <person name="Zhang G."/>
            <person name="Qian W."/>
            <person name="Fan W."/>
        </authorList>
    </citation>
    <scope>NUCLEOTIDE SEQUENCE [LARGE SCALE GENOMIC DNA]</scope>
    <source>
        <strain evidence="3">SZHN2017</strain>
        <tissue evidence="3">Muscle</tissue>
    </source>
</reference>
<accession>A0A2T7P8Q6</accession>
<evidence type="ECO:0000256" key="1">
    <source>
        <dbReference type="SAM" id="Coils"/>
    </source>
</evidence>